<feature type="transmembrane region" description="Helical" evidence="6">
    <location>
        <begin position="69"/>
        <end position="89"/>
    </location>
</feature>
<dbReference type="EMBL" id="BMKC01000003">
    <property type="protein sequence ID" value="GGA83744.1"/>
    <property type="molecule type" value="Genomic_DNA"/>
</dbReference>
<reference evidence="8" key="1">
    <citation type="journal article" date="2019" name="Int. J. Syst. Evol. Microbiol.">
        <title>The Global Catalogue of Microorganisms (GCM) 10K type strain sequencing project: providing services to taxonomists for standard genome sequencing and annotation.</title>
        <authorList>
            <consortium name="The Broad Institute Genomics Platform"/>
            <consortium name="The Broad Institute Genome Sequencing Center for Infectious Disease"/>
            <person name="Wu L."/>
            <person name="Ma J."/>
        </authorList>
    </citation>
    <scope>NUCLEOTIDE SEQUENCE [LARGE SCALE GENOMIC DNA]</scope>
    <source>
        <strain evidence="8">CGMCC 1.15905</strain>
    </source>
</reference>
<feature type="transmembrane region" description="Helical" evidence="6">
    <location>
        <begin position="101"/>
        <end position="122"/>
    </location>
</feature>
<feature type="transmembrane region" description="Helical" evidence="6">
    <location>
        <begin position="160"/>
        <end position="179"/>
    </location>
</feature>
<evidence type="ECO:0000256" key="5">
    <source>
        <dbReference type="ARBA" id="ARBA00023136"/>
    </source>
</evidence>
<keyword evidence="5 6" id="KW-0472">Membrane</keyword>
<comment type="similarity">
    <text evidence="2">Belongs to the TspO/BZRP family.</text>
</comment>
<dbReference type="PIRSF" id="PIRSF005859">
    <property type="entry name" value="PBR"/>
    <property type="match status" value="1"/>
</dbReference>
<accession>A0ABQ1HP27</accession>
<evidence type="ECO:0000256" key="4">
    <source>
        <dbReference type="ARBA" id="ARBA00022989"/>
    </source>
</evidence>
<feature type="transmembrane region" description="Helical" evidence="6">
    <location>
        <begin position="128"/>
        <end position="148"/>
    </location>
</feature>
<organism evidence="7 8">
    <name type="scientific">Arenimonas soli</name>
    <dbReference type="NCBI Taxonomy" id="2269504"/>
    <lineage>
        <taxon>Bacteria</taxon>
        <taxon>Pseudomonadati</taxon>
        <taxon>Pseudomonadota</taxon>
        <taxon>Gammaproteobacteria</taxon>
        <taxon>Lysobacterales</taxon>
        <taxon>Lysobacteraceae</taxon>
        <taxon>Arenimonas</taxon>
    </lineage>
</organism>
<keyword evidence="8" id="KW-1185">Reference proteome</keyword>
<dbReference type="RefSeq" id="WP_229668530.1">
    <property type="nucleotide sequence ID" value="NZ_BMKC01000003.1"/>
</dbReference>
<gene>
    <name evidence="7" type="primary">tspO</name>
    <name evidence="7" type="ORF">GCM10011521_22670</name>
</gene>
<evidence type="ECO:0000313" key="8">
    <source>
        <dbReference type="Proteomes" id="UP000623419"/>
    </source>
</evidence>
<proteinExistence type="inferred from homology"/>
<evidence type="ECO:0000256" key="2">
    <source>
        <dbReference type="ARBA" id="ARBA00007524"/>
    </source>
</evidence>
<keyword evidence="3 6" id="KW-0812">Transmembrane</keyword>
<dbReference type="Pfam" id="PF03073">
    <property type="entry name" value="TspO_MBR"/>
    <property type="match status" value="1"/>
</dbReference>
<dbReference type="PANTHER" id="PTHR10057:SF0">
    <property type="entry name" value="TRANSLOCATOR PROTEIN"/>
    <property type="match status" value="1"/>
</dbReference>
<comment type="subcellular location">
    <subcellularLocation>
        <location evidence="1">Membrane</location>
        <topology evidence="1">Multi-pass membrane protein</topology>
    </subcellularLocation>
</comment>
<dbReference type="PANTHER" id="PTHR10057">
    <property type="entry name" value="PERIPHERAL-TYPE BENZODIAZEPINE RECEPTOR"/>
    <property type="match status" value="1"/>
</dbReference>
<evidence type="ECO:0000313" key="7">
    <source>
        <dbReference type="EMBL" id="GGA83744.1"/>
    </source>
</evidence>
<protein>
    <submittedName>
        <fullName evidence="7">Sensory protein TspO</fullName>
    </submittedName>
</protein>
<feature type="transmembrane region" description="Helical" evidence="6">
    <location>
        <begin position="29"/>
        <end position="49"/>
    </location>
</feature>
<sequence length="181" mass="19910">MQYERHVYRSTPIVASGPPPWPVTGRDGVALLAWVVIVLAAGASIGVLFPPGEWYQVLKKPSWNPPSWLFGPAWTTLYVLLGVGAWLVAREPGPSADAARPRSWVSFGLTAALNLAWTPLFFGLRSPALAFVDISLLWAATVWMTLSFGRVRPLAGYLQIPMVLWVSFALVLNGTIWLINR</sequence>
<evidence type="ECO:0000256" key="3">
    <source>
        <dbReference type="ARBA" id="ARBA00022692"/>
    </source>
</evidence>
<evidence type="ECO:0000256" key="1">
    <source>
        <dbReference type="ARBA" id="ARBA00004141"/>
    </source>
</evidence>
<evidence type="ECO:0000256" key="6">
    <source>
        <dbReference type="SAM" id="Phobius"/>
    </source>
</evidence>
<dbReference type="InterPro" id="IPR004307">
    <property type="entry name" value="TspO_MBR"/>
</dbReference>
<name>A0ABQ1HP27_9GAMM</name>
<dbReference type="Gene3D" id="1.20.1260.100">
    <property type="entry name" value="TspO/MBR protein"/>
    <property type="match status" value="1"/>
</dbReference>
<dbReference type="CDD" id="cd15904">
    <property type="entry name" value="TSPO_MBR"/>
    <property type="match status" value="1"/>
</dbReference>
<dbReference type="Proteomes" id="UP000623419">
    <property type="component" value="Unassembled WGS sequence"/>
</dbReference>
<dbReference type="InterPro" id="IPR038330">
    <property type="entry name" value="TspO/MBR-related_sf"/>
</dbReference>
<comment type="caution">
    <text evidence="7">The sequence shown here is derived from an EMBL/GenBank/DDBJ whole genome shotgun (WGS) entry which is preliminary data.</text>
</comment>
<keyword evidence="4 6" id="KW-1133">Transmembrane helix</keyword>